<gene>
    <name evidence="2" type="ORF">ONE63_003356</name>
</gene>
<protein>
    <submittedName>
        <fullName evidence="2">Uncharacterized protein</fullName>
    </submittedName>
</protein>
<proteinExistence type="predicted"/>
<dbReference type="AlphaFoldDB" id="A0AAV7XD28"/>
<reference evidence="2" key="1">
    <citation type="submission" date="2022-12" db="EMBL/GenBank/DDBJ databases">
        <title>Chromosome-level genome assembly of the bean flower thrips Megalurothrips usitatus.</title>
        <authorList>
            <person name="Ma L."/>
            <person name="Liu Q."/>
            <person name="Li H."/>
            <person name="Cai W."/>
        </authorList>
    </citation>
    <scope>NUCLEOTIDE SEQUENCE</scope>
    <source>
        <strain evidence="2">Cailab_2022a</strain>
    </source>
</reference>
<feature type="compositionally biased region" description="Low complexity" evidence="1">
    <location>
        <begin position="62"/>
        <end position="73"/>
    </location>
</feature>
<feature type="compositionally biased region" description="Basic and acidic residues" evidence="1">
    <location>
        <begin position="85"/>
        <end position="95"/>
    </location>
</feature>
<feature type="compositionally biased region" description="Basic residues" evidence="1">
    <location>
        <begin position="43"/>
        <end position="61"/>
    </location>
</feature>
<organism evidence="2 3">
    <name type="scientific">Megalurothrips usitatus</name>
    <name type="common">bean blossom thrips</name>
    <dbReference type="NCBI Taxonomy" id="439358"/>
    <lineage>
        <taxon>Eukaryota</taxon>
        <taxon>Metazoa</taxon>
        <taxon>Ecdysozoa</taxon>
        <taxon>Arthropoda</taxon>
        <taxon>Hexapoda</taxon>
        <taxon>Insecta</taxon>
        <taxon>Pterygota</taxon>
        <taxon>Neoptera</taxon>
        <taxon>Paraneoptera</taxon>
        <taxon>Thysanoptera</taxon>
        <taxon>Terebrantia</taxon>
        <taxon>Thripoidea</taxon>
        <taxon>Thripidae</taxon>
        <taxon>Megalurothrips</taxon>
    </lineage>
</organism>
<feature type="compositionally biased region" description="Polar residues" evidence="1">
    <location>
        <begin position="329"/>
        <end position="342"/>
    </location>
</feature>
<accession>A0AAV7XD28</accession>
<feature type="compositionally biased region" description="Pro residues" evidence="1">
    <location>
        <begin position="270"/>
        <end position="291"/>
    </location>
</feature>
<dbReference type="EMBL" id="JAPTSV010000013">
    <property type="protein sequence ID" value="KAJ1521714.1"/>
    <property type="molecule type" value="Genomic_DNA"/>
</dbReference>
<evidence type="ECO:0000256" key="1">
    <source>
        <dbReference type="SAM" id="MobiDB-lite"/>
    </source>
</evidence>
<keyword evidence="3" id="KW-1185">Reference proteome</keyword>
<evidence type="ECO:0000313" key="2">
    <source>
        <dbReference type="EMBL" id="KAJ1521714.1"/>
    </source>
</evidence>
<feature type="compositionally biased region" description="Pro residues" evidence="1">
    <location>
        <begin position="349"/>
        <end position="362"/>
    </location>
</feature>
<feature type="region of interest" description="Disordered" evidence="1">
    <location>
        <begin position="109"/>
        <end position="400"/>
    </location>
</feature>
<comment type="caution">
    <text evidence="2">The sequence shown here is derived from an EMBL/GenBank/DDBJ whole genome shotgun (WGS) entry which is preliminary data.</text>
</comment>
<dbReference type="Proteomes" id="UP001075354">
    <property type="component" value="Chromosome 13"/>
</dbReference>
<feature type="region of interest" description="Disordered" evidence="1">
    <location>
        <begin position="1"/>
        <end position="95"/>
    </location>
</feature>
<name>A0AAV7XD28_9NEOP</name>
<evidence type="ECO:0000313" key="3">
    <source>
        <dbReference type="Proteomes" id="UP001075354"/>
    </source>
</evidence>
<sequence length="400" mass="43255">MSTSREAYFGYHARGEAITGSYEPKPESVILQQSLERAERMQRRQQRNQTKKQRKRQRKQQNRAQQQGQAQAQSSKRTAVKRQREKNALKNAADARRACWLERQREADRRARLGAQLQQTLEQSGWGRPPLPPLPDDVVDVKLAFLQPPDPAPPAAPHAAPHAAQRSENARKRQKQQQSQPVLRLSLEQYLQSRQPEQKVMAAVEPAAAPTTPPPSACVSIKPEPRPSPPAAAAAPARVKAEPAELDAGVRPAGTSTTHVALPPRCLDVPRPPLPQKCAAVPPPSPPPSPPTQASGSWLTVAAGPPELPLPPEPLAAAPAVGQAPPSSPTWSWNQPLVTHSSRWAGAVGPPPAARPGQPAPTPTRASGAPRDPEPVMQPSGTPPTHFPRPALRVRSDLYS</sequence>